<keyword evidence="2" id="KW-1185">Reference proteome</keyword>
<dbReference type="STRING" id="428992.SAMN05216272_102703"/>
<sequence>MHALFIELTPFERNRKQYLDDDAFRALQRILLENPEAGAVIANTGGLRKIRFADPRRGKGKRGGLRVIYYYWHRGAQCWLFTLYDKDELDDLSDEQRRRLKALLDAEINARETP</sequence>
<evidence type="ECO:0000313" key="1">
    <source>
        <dbReference type="EMBL" id="SDH71795.1"/>
    </source>
</evidence>
<reference evidence="2" key="1">
    <citation type="submission" date="2016-10" db="EMBL/GenBank/DDBJ databases">
        <authorList>
            <person name="Varghese N."/>
            <person name="Submissions S."/>
        </authorList>
    </citation>
    <scope>NUCLEOTIDE SEQUENCE [LARGE SCALE GENOMIC DNA]</scope>
    <source>
        <strain evidence="2">CCM 7469</strain>
    </source>
</reference>
<protein>
    <recommendedName>
        <fullName evidence="3">Toxin</fullName>
    </recommendedName>
</protein>
<dbReference type="Proteomes" id="UP000199636">
    <property type="component" value="Unassembled WGS sequence"/>
</dbReference>
<evidence type="ECO:0008006" key="3">
    <source>
        <dbReference type="Google" id="ProtNLM"/>
    </source>
</evidence>
<dbReference type="InterPro" id="IPR009387">
    <property type="entry name" value="HigB-2"/>
</dbReference>
<dbReference type="AlphaFoldDB" id="A0A1G8EPK4"/>
<dbReference type="EMBL" id="FNDS01000002">
    <property type="protein sequence ID" value="SDH71795.1"/>
    <property type="molecule type" value="Genomic_DNA"/>
</dbReference>
<dbReference type="PIRSF" id="PIRSF039032">
    <property type="entry name" value="HigB-2"/>
    <property type="match status" value="1"/>
</dbReference>
<proteinExistence type="predicted"/>
<organism evidence="1 2">
    <name type="scientific">Pseudomonas panipatensis</name>
    <dbReference type="NCBI Taxonomy" id="428992"/>
    <lineage>
        <taxon>Bacteria</taxon>
        <taxon>Pseudomonadati</taxon>
        <taxon>Pseudomonadota</taxon>
        <taxon>Gammaproteobacteria</taxon>
        <taxon>Pseudomonadales</taxon>
        <taxon>Pseudomonadaceae</taxon>
        <taxon>Pseudomonas</taxon>
    </lineage>
</organism>
<name>A0A1G8EPK4_9PSED</name>
<dbReference type="OrthoDB" id="197283at2"/>
<accession>A0A1G8EPK4</accession>
<gene>
    <name evidence="1" type="ORF">SAMN05216272_102703</name>
</gene>
<dbReference type="RefSeq" id="WP_090261939.1">
    <property type="nucleotide sequence ID" value="NZ_FNDS01000002.1"/>
</dbReference>
<evidence type="ECO:0000313" key="2">
    <source>
        <dbReference type="Proteomes" id="UP000199636"/>
    </source>
</evidence>